<proteinExistence type="predicted"/>
<feature type="region of interest" description="Disordered" evidence="1">
    <location>
        <begin position="285"/>
        <end position="313"/>
    </location>
</feature>
<accession>A0A8S4A1V7</accession>
<feature type="compositionally biased region" description="Polar residues" evidence="1">
    <location>
        <begin position="37"/>
        <end position="57"/>
    </location>
</feature>
<dbReference type="AlphaFoldDB" id="A0A8S4A1V7"/>
<comment type="caution">
    <text evidence="3">The sequence shown here is derived from an EMBL/GenBank/DDBJ whole genome shotgun (WGS) entry which is preliminary data.</text>
</comment>
<protein>
    <recommendedName>
        <fullName evidence="2">Coiled-coil domain-containing protein</fullName>
    </recommendedName>
</protein>
<feature type="compositionally biased region" description="Basic and acidic residues" evidence="1">
    <location>
        <begin position="132"/>
        <end position="154"/>
    </location>
</feature>
<reference evidence="3" key="1">
    <citation type="submission" date="2021-04" db="EMBL/GenBank/DDBJ databases">
        <authorList>
            <consortium name="Molecular Ecology Group"/>
        </authorList>
    </citation>
    <scope>NUCLEOTIDE SEQUENCE</scope>
</reference>
<dbReference type="EMBL" id="CAJHNH020007113">
    <property type="protein sequence ID" value="CAG5134388.1"/>
    <property type="molecule type" value="Genomic_DNA"/>
</dbReference>
<dbReference type="PANTHER" id="PTHR23247:SF2">
    <property type="entry name" value="COILED-COIL DOMAIN-CONTAINING PROTEIN 34"/>
    <property type="match status" value="1"/>
</dbReference>
<dbReference type="InterPro" id="IPR025259">
    <property type="entry name" value="CCDC34/181"/>
</dbReference>
<evidence type="ECO:0000259" key="2">
    <source>
        <dbReference type="Pfam" id="PF13904"/>
    </source>
</evidence>
<feature type="region of interest" description="Disordered" evidence="1">
    <location>
        <begin position="180"/>
        <end position="199"/>
    </location>
</feature>
<dbReference type="Pfam" id="PF13904">
    <property type="entry name" value="CCDC34"/>
    <property type="match status" value="1"/>
</dbReference>
<feature type="domain" description="Coiled-coil" evidence="2">
    <location>
        <begin position="106"/>
        <end position="285"/>
    </location>
</feature>
<dbReference type="Proteomes" id="UP000678393">
    <property type="component" value="Unassembled WGS sequence"/>
</dbReference>
<feature type="region of interest" description="Disordered" evidence="1">
    <location>
        <begin position="1"/>
        <end position="64"/>
    </location>
</feature>
<evidence type="ECO:0000313" key="4">
    <source>
        <dbReference type="Proteomes" id="UP000678393"/>
    </source>
</evidence>
<dbReference type="OrthoDB" id="5981665at2759"/>
<feature type="region of interest" description="Disordered" evidence="1">
    <location>
        <begin position="126"/>
        <end position="154"/>
    </location>
</feature>
<evidence type="ECO:0000313" key="3">
    <source>
        <dbReference type="EMBL" id="CAG5134388.1"/>
    </source>
</evidence>
<keyword evidence="4" id="KW-1185">Reference proteome</keyword>
<sequence>MEYSCRPRPVTATVTKPRYSQPKQDDSQKLRRKSLESHGSTASLTSLLDHNSYNSASDFEEDESSKIFDTTFSFTETRKRHYPEGKADRGNMSPRLRKALSSDSSLSAWELWLIDKAKSELERKRAERLKRKQEQATKEKLEQEKRSRMLKGESLRSSWLQTKNEEMRLQKKLEKLRIEEEKRKKEEIEAQAKRKAAEKFDNWQKLKKEEEKERRRKIKEENKKKQQLEIQRKLAAEEKFQEWLKMAQSRPKTSPNSFGYLSGEVKAYYDQSACPEPSFYNPIPWQPISVPSKKSEEKKHKVKPYKWNPGKYL</sequence>
<evidence type="ECO:0000256" key="1">
    <source>
        <dbReference type="SAM" id="MobiDB-lite"/>
    </source>
</evidence>
<name>A0A8S4A1V7_9EUPU</name>
<dbReference type="InterPro" id="IPR045323">
    <property type="entry name" value="CCDC34"/>
</dbReference>
<gene>
    <name evidence="3" type="ORF">CUNI_LOCUS19946</name>
</gene>
<dbReference type="PANTHER" id="PTHR23247">
    <property type="entry name" value="NY-REN-41 ANTIGEN L15 -RELATED"/>
    <property type="match status" value="1"/>
</dbReference>
<organism evidence="3 4">
    <name type="scientific">Candidula unifasciata</name>
    <dbReference type="NCBI Taxonomy" id="100452"/>
    <lineage>
        <taxon>Eukaryota</taxon>
        <taxon>Metazoa</taxon>
        <taxon>Spiralia</taxon>
        <taxon>Lophotrochozoa</taxon>
        <taxon>Mollusca</taxon>
        <taxon>Gastropoda</taxon>
        <taxon>Heterobranchia</taxon>
        <taxon>Euthyneura</taxon>
        <taxon>Panpulmonata</taxon>
        <taxon>Eupulmonata</taxon>
        <taxon>Stylommatophora</taxon>
        <taxon>Helicina</taxon>
        <taxon>Helicoidea</taxon>
        <taxon>Geomitridae</taxon>
        <taxon>Candidula</taxon>
    </lineage>
</organism>
<feature type="compositionally biased region" description="Basic and acidic residues" evidence="1">
    <location>
        <begin position="23"/>
        <end position="36"/>
    </location>
</feature>